<feature type="transmembrane region" description="Helical" evidence="1">
    <location>
        <begin position="75"/>
        <end position="99"/>
    </location>
</feature>
<reference evidence="2" key="1">
    <citation type="journal article" date="2020" name="Phytopathology">
        <title>Genome sequence of the chestnut blight fungus Cryphonectria parasitica EP155: A fundamental resource for an archetypical invasive plant pathogen.</title>
        <authorList>
            <person name="Crouch J.A."/>
            <person name="Dawe A."/>
            <person name="Aerts A."/>
            <person name="Barry K."/>
            <person name="Churchill A.C.L."/>
            <person name="Grimwood J."/>
            <person name="Hillman B."/>
            <person name="Milgroom M.G."/>
            <person name="Pangilinan J."/>
            <person name="Smith M."/>
            <person name="Salamov A."/>
            <person name="Schmutz J."/>
            <person name="Yadav J."/>
            <person name="Grigoriev I.V."/>
            <person name="Nuss D."/>
        </authorList>
    </citation>
    <scope>NUCLEOTIDE SEQUENCE</scope>
    <source>
        <strain evidence="2">EP155</strain>
    </source>
</reference>
<feature type="transmembrane region" description="Helical" evidence="1">
    <location>
        <begin position="120"/>
        <end position="136"/>
    </location>
</feature>
<proteinExistence type="predicted"/>
<evidence type="ECO:0000313" key="2">
    <source>
        <dbReference type="EMBL" id="KAF3762957.1"/>
    </source>
</evidence>
<dbReference type="GeneID" id="63837962"/>
<evidence type="ECO:0000313" key="3">
    <source>
        <dbReference type="Proteomes" id="UP000803844"/>
    </source>
</evidence>
<dbReference type="AlphaFoldDB" id="A0A9P4XY70"/>
<feature type="transmembrane region" description="Helical" evidence="1">
    <location>
        <begin position="530"/>
        <end position="552"/>
    </location>
</feature>
<dbReference type="OrthoDB" id="5428040at2759"/>
<gene>
    <name evidence="2" type="ORF">M406DRAFT_333300</name>
</gene>
<keyword evidence="1" id="KW-0812">Transmembrane</keyword>
<sequence length="627" mass="67231">MQVRPGTDSATSPVLVSEKFVSSTGESLEKKRSLIAPTLETISTSQTKPGADEQTYTTGRCESKSFKESVGLGSLISLVGGSLGILGVLGFIIFLWFGYGQAPEATKATWIWRQLAIRGWMSRAITLAALVLQLIIDTQVAVCTSMIAALLLERCSGSLIANAPTYPVFGEVATGYEASPDAYGFSDTGLKQRGLLPLVGSQNRTSVRQYSGNAMVLNSRAACMRPALVSSQYSTTAYEGSFGGLDGMLNYSQAIARGASRSQHILSLLRGLRANTVPLHSVGDNETDQWSSLESEGALPPGQPLENTEWLSYEILPRYFINISMCFTSFNIEHRQVQMVAQGSTREPSAHWSLMYDAGNTDDIQLYIGADGERQEISDRQILELQLPDYSNSNSTAIGLPPPLNDLLELPTDEIPPGDLTAGSIQLEMEYEFSGGNTPNTTFVVCNWCTKDGQPAHPEYALLFTGILASSPGGGRPADALDAFLSIGGFSAYNQFLLDSMDISENVTMVTTFAAMTPGPCSSVGMCGGFVSVITLLVVYLALVGIIVAIFIGNTRLSRCGNVWNTISQLVAFEELGQILDLGNDAGDKSIARAVQNAKPSRDILVKLGRNSQSGCNKAEPESLSAY</sequence>
<accession>A0A9P4XY70</accession>
<dbReference type="EMBL" id="MU032350">
    <property type="protein sequence ID" value="KAF3762957.1"/>
    <property type="molecule type" value="Genomic_DNA"/>
</dbReference>
<comment type="caution">
    <text evidence="2">The sequence shown here is derived from an EMBL/GenBank/DDBJ whole genome shotgun (WGS) entry which is preliminary data.</text>
</comment>
<dbReference type="Proteomes" id="UP000803844">
    <property type="component" value="Unassembled WGS sequence"/>
</dbReference>
<keyword evidence="3" id="KW-1185">Reference proteome</keyword>
<dbReference type="RefSeq" id="XP_040773936.1">
    <property type="nucleotide sequence ID" value="XM_040920833.1"/>
</dbReference>
<protein>
    <submittedName>
        <fullName evidence="2">Uncharacterized protein</fullName>
    </submittedName>
</protein>
<name>A0A9P4XY70_CRYP1</name>
<organism evidence="2 3">
    <name type="scientific">Cryphonectria parasitica (strain ATCC 38755 / EP155)</name>
    <dbReference type="NCBI Taxonomy" id="660469"/>
    <lineage>
        <taxon>Eukaryota</taxon>
        <taxon>Fungi</taxon>
        <taxon>Dikarya</taxon>
        <taxon>Ascomycota</taxon>
        <taxon>Pezizomycotina</taxon>
        <taxon>Sordariomycetes</taxon>
        <taxon>Sordariomycetidae</taxon>
        <taxon>Diaporthales</taxon>
        <taxon>Cryphonectriaceae</taxon>
        <taxon>Cryphonectria-Endothia species complex</taxon>
        <taxon>Cryphonectria</taxon>
    </lineage>
</organism>
<keyword evidence="1" id="KW-0472">Membrane</keyword>
<keyword evidence="1" id="KW-1133">Transmembrane helix</keyword>
<evidence type="ECO:0000256" key="1">
    <source>
        <dbReference type="SAM" id="Phobius"/>
    </source>
</evidence>